<organism evidence="2 3">
    <name type="scientific">Marinicella litoralis</name>
    <dbReference type="NCBI Taxonomy" id="644220"/>
    <lineage>
        <taxon>Bacteria</taxon>
        <taxon>Pseudomonadati</taxon>
        <taxon>Pseudomonadota</taxon>
        <taxon>Gammaproteobacteria</taxon>
        <taxon>Lysobacterales</taxon>
        <taxon>Marinicellaceae</taxon>
        <taxon>Marinicella</taxon>
    </lineage>
</organism>
<dbReference type="Proteomes" id="UP000295724">
    <property type="component" value="Unassembled WGS sequence"/>
</dbReference>
<evidence type="ECO:0000256" key="1">
    <source>
        <dbReference type="SAM" id="SignalP"/>
    </source>
</evidence>
<proteinExistence type="predicted"/>
<evidence type="ECO:0000313" key="3">
    <source>
        <dbReference type="Proteomes" id="UP000295724"/>
    </source>
</evidence>
<feature type="chain" id="PRO_5020451132" evidence="1">
    <location>
        <begin position="23"/>
        <end position="862"/>
    </location>
</feature>
<name>A0A4R6XZV7_9GAMM</name>
<feature type="signal peptide" evidence="1">
    <location>
        <begin position="1"/>
        <end position="22"/>
    </location>
</feature>
<gene>
    <name evidence="2" type="ORF">C8D91_0203</name>
</gene>
<protein>
    <submittedName>
        <fullName evidence="2">Uncharacterized protein</fullName>
    </submittedName>
</protein>
<evidence type="ECO:0000313" key="2">
    <source>
        <dbReference type="EMBL" id="TDR23343.1"/>
    </source>
</evidence>
<reference evidence="2 3" key="1">
    <citation type="submission" date="2019-03" db="EMBL/GenBank/DDBJ databases">
        <title>Genomic Encyclopedia of Type Strains, Phase IV (KMG-IV): sequencing the most valuable type-strain genomes for metagenomic binning, comparative biology and taxonomic classification.</title>
        <authorList>
            <person name="Goeker M."/>
        </authorList>
    </citation>
    <scope>NUCLEOTIDE SEQUENCE [LARGE SCALE GENOMIC DNA]</scope>
    <source>
        <strain evidence="2 3">DSM 25488</strain>
    </source>
</reference>
<keyword evidence="1" id="KW-0732">Signal</keyword>
<sequence length="862" mass="99135">MNFMKRLILTLVIILNSFYSYGQTNDEVNKDVAMPSAVAIANHLRLNYGMTQAAYLTQMAWEFSRSFASVDQLQQQWLQALETEVFEHQQFNHINTHALMAQTLIQFSNGMSLNRWRLTDLSPPPQLPAIGEGLTPDQVFQIWLNLPYFWQQIIKNQPQQTVQWLKWPDATLKANQFLSIEKQADLPLVLSWLNKKAPELTVELAKTDAMIEYYDNLSVALIRQHHHMQQGSLLAFANDWIEIYQLIELSPSLLTSAEQKNLAKLIDQSMLFWEQNLDQIQSLDARLHPILKLLLLELPNKFKNPDHINPILNQQILGLAFDVEDMASYMNHPVRENIQKNLEVCLNLSVMQSPEPNLPIADKQFESCFDDLFNWANETAKDPILAGNKVRLDNPTSLHRALELPSLQIINILNMQAVTDENCQQQIETQANLFEWLLATETLAWFHDRWPGIFADKNKNDEFKRLISMGKAINNHPPCFNQSDALANQYITLKSKWERLKQEIKLQIDLYEKNELIANSDINLFDSIEQKTNHIPDGLVIKPCDISQSCGAYVELDPSLKLMNLFPNHLKLATQFGLGEIQICYDQVQWQNRKTAPTHLDNNKISNFEGELSIQLNGLFEGNTVFSKQLISNQRHIYLFGENNQETLEMECPLSLIGKQINTTLDRGTFGLLPNRLTFLTAQKTDINAVIKNNWNTWLENIQDESTALNYFDEMNGIKTKVNDSFLKHVNQIQQQIYRKLIASNPSRINDSALSKATFEYLNQRKLINHMVTGLFPNTFQSNQAVRSALTGDLRMVDADFFRKSYDNQTNVIDMMEQGDALFVQHDAIWTESFSALTGPESGFINATLNELKQIIDFTEKQ</sequence>
<comment type="caution">
    <text evidence="2">The sequence shown here is derived from an EMBL/GenBank/DDBJ whole genome shotgun (WGS) entry which is preliminary data.</text>
</comment>
<dbReference type="AlphaFoldDB" id="A0A4R6XZV7"/>
<keyword evidence="3" id="KW-1185">Reference proteome</keyword>
<accession>A0A4R6XZV7</accession>
<dbReference type="EMBL" id="SNZB01000001">
    <property type="protein sequence ID" value="TDR23343.1"/>
    <property type="molecule type" value="Genomic_DNA"/>
</dbReference>